<proteinExistence type="predicted"/>
<accession>A0A5B7EYU3</accession>
<gene>
    <name evidence="2" type="ORF">E2C01_032116</name>
</gene>
<name>A0A5B7EYU3_PORTR</name>
<reference evidence="2 3" key="1">
    <citation type="submission" date="2019-05" db="EMBL/GenBank/DDBJ databases">
        <title>Another draft genome of Portunus trituberculatus and its Hox gene families provides insights of decapod evolution.</title>
        <authorList>
            <person name="Jeong J.-H."/>
            <person name="Song I."/>
            <person name="Kim S."/>
            <person name="Choi T."/>
            <person name="Kim D."/>
            <person name="Ryu S."/>
            <person name="Kim W."/>
        </authorList>
    </citation>
    <scope>NUCLEOTIDE SEQUENCE [LARGE SCALE GENOMIC DNA]</scope>
    <source>
        <tissue evidence="2">Muscle</tissue>
    </source>
</reference>
<dbReference type="EMBL" id="VSRR010004118">
    <property type="protein sequence ID" value="MPC38605.1"/>
    <property type="molecule type" value="Genomic_DNA"/>
</dbReference>
<protein>
    <submittedName>
        <fullName evidence="2">Uncharacterized protein</fullName>
    </submittedName>
</protein>
<keyword evidence="3" id="KW-1185">Reference proteome</keyword>
<dbReference type="AlphaFoldDB" id="A0A5B7EYU3"/>
<sequence>MLGGLESYVFDDVVEFLFQQLGEELPYARSRYNNLYHYESEDYYSLPSEYINRKDSGQSCIGMAGNTGSSTICLNVFSALCVAGLALLMQFLFFACVSNLCPGIMNSSSGSGAAYRSDRKHASRHAYASHNSLFIPPHPLSQMRILSYKEAIQRSHITDAAAETVTSVRQSALRVIESNPTPTPIDHAFSDARTITTHARHGHLLHGMMGDLESYVFDDVVEFLFQQLGEELPQARSHQYYRHPDYNFEGGDNYPLPSQYSRPQPEDKSCISMGGNTNSIMCLNVLTALSIAGLGLLLQFLFFAGLSTLSSNNLSNSTSSGSEPNNISNVFSVTASNDVSVEQNDDIDIINRPDFEDDRLRSGIQRSDLDEDVNLGCPKAEVPLAFCLCQLGGT</sequence>
<feature type="transmembrane region" description="Helical" evidence="1">
    <location>
        <begin position="72"/>
        <end position="95"/>
    </location>
</feature>
<keyword evidence="1" id="KW-0812">Transmembrane</keyword>
<keyword evidence="1" id="KW-0472">Membrane</keyword>
<organism evidence="2 3">
    <name type="scientific">Portunus trituberculatus</name>
    <name type="common">Swimming crab</name>
    <name type="synonym">Neptunus trituberculatus</name>
    <dbReference type="NCBI Taxonomy" id="210409"/>
    <lineage>
        <taxon>Eukaryota</taxon>
        <taxon>Metazoa</taxon>
        <taxon>Ecdysozoa</taxon>
        <taxon>Arthropoda</taxon>
        <taxon>Crustacea</taxon>
        <taxon>Multicrustacea</taxon>
        <taxon>Malacostraca</taxon>
        <taxon>Eumalacostraca</taxon>
        <taxon>Eucarida</taxon>
        <taxon>Decapoda</taxon>
        <taxon>Pleocyemata</taxon>
        <taxon>Brachyura</taxon>
        <taxon>Eubrachyura</taxon>
        <taxon>Portunoidea</taxon>
        <taxon>Portunidae</taxon>
        <taxon>Portuninae</taxon>
        <taxon>Portunus</taxon>
    </lineage>
</organism>
<feature type="transmembrane region" description="Helical" evidence="1">
    <location>
        <begin position="285"/>
        <end position="306"/>
    </location>
</feature>
<keyword evidence="1" id="KW-1133">Transmembrane helix</keyword>
<evidence type="ECO:0000256" key="1">
    <source>
        <dbReference type="SAM" id="Phobius"/>
    </source>
</evidence>
<evidence type="ECO:0000313" key="3">
    <source>
        <dbReference type="Proteomes" id="UP000324222"/>
    </source>
</evidence>
<evidence type="ECO:0000313" key="2">
    <source>
        <dbReference type="EMBL" id="MPC38605.1"/>
    </source>
</evidence>
<dbReference type="Proteomes" id="UP000324222">
    <property type="component" value="Unassembled WGS sequence"/>
</dbReference>
<comment type="caution">
    <text evidence="2">The sequence shown here is derived from an EMBL/GenBank/DDBJ whole genome shotgun (WGS) entry which is preliminary data.</text>
</comment>